<reference evidence="1" key="1">
    <citation type="submission" date="2018-05" db="EMBL/GenBank/DDBJ databases">
        <authorList>
            <person name="Lanie J.A."/>
            <person name="Ng W.-L."/>
            <person name="Kazmierczak K.M."/>
            <person name="Andrzejewski T.M."/>
            <person name="Davidsen T.M."/>
            <person name="Wayne K.J."/>
            <person name="Tettelin H."/>
            <person name="Glass J.I."/>
            <person name="Rusch D."/>
            <person name="Podicherti R."/>
            <person name="Tsui H.-C.T."/>
            <person name="Winkler M.E."/>
        </authorList>
    </citation>
    <scope>NUCLEOTIDE SEQUENCE</scope>
</reference>
<organism evidence="1">
    <name type="scientific">marine metagenome</name>
    <dbReference type="NCBI Taxonomy" id="408172"/>
    <lineage>
        <taxon>unclassified sequences</taxon>
        <taxon>metagenomes</taxon>
        <taxon>ecological metagenomes</taxon>
    </lineage>
</organism>
<protein>
    <submittedName>
        <fullName evidence="1">Uncharacterized protein</fullName>
    </submittedName>
</protein>
<feature type="non-terminal residue" evidence="1">
    <location>
        <position position="174"/>
    </location>
</feature>
<evidence type="ECO:0000313" key="1">
    <source>
        <dbReference type="EMBL" id="SVC69257.1"/>
    </source>
</evidence>
<gene>
    <name evidence="1" type="ORF">METZ01_LOCUS322111</name>
</gene>
<sequence length="174" mass="19076">MKNNIKFLLLSCLILSTDIFAYKIGPGTRESYTLYWGITVRQLDLCTDWACTTPFNAFTGSQHVAVDPNGPVPGYDEISINIPSSGTYSHVRFKMDNAWKTHGYQAQPSQGSYCASGSSSTEYSTMAAAKAAATMDIFVWDLETWMYQGNGVDAPGYGMIFYGLRDDQTSIPGG</sequence>
<proteinExistence type="predicted"/>
<dbReference type="EMBL" id="UINC01105372">
    <property type="protein sequence ID" value="SVC69257.1"/>
    <property type="molecule type" value="Genomic_DNA"/>
</dbReference>
<dbReference type="AlphaFoldDB" id="A0A382P8W2"/>
<name>A0A382P8W2_9ZZZZ</name>
<accession>A0A382P8W2</accession>